<reference evidence="1 2" key="1">
    <citation type="submission" date="2018-01" db="EMBL/GenBank/DDBJ databases">
        <authorList>
            <person name="Gaut B.S."/>
            <person name="Morton B.R."/>
            <person name="Clegg M.T."/>
            <person name="Duvall M.R."/>
        </authorList>
    </citation>
    <scope>NUCLEOTIDE SEQUENCE [LARGE SCALE GENOMIC DNA]</scope>
    <source>
        <strain evidence="1">Cupriavidus taiwanensis cmp 52</strain>
    </source>
</reference>
<organism evidence="1 2">
    <name type="scientific">Cupriavidus taiwanensis</name>
    <dbReference type="NCBI Taxonomy" id="164546"/>
    <lineage>
        <taxon>Bacteria</taxon>
        <taxon>Pseudomonadati</taxon>
        <taxon>Pseudomonadota</taxon>
        <taxon>Betaproteobacteria</taxon>
        <taxon>Burkholderiales</taxon>
        <taxon>Burkholderiaceae</taxon>
        <taxon>Cupriavidus</taxon>
    </lineage>
</organism>
<dbReference type="AlphaFoldDB" id="A0A375JBD0"/>
<evidence type="ECO:0000313" key="1">
    <source>
        <dbReference type="EMBL" id="SPS00896.1"/>
    </source>
</evidence>
<protein>
    <submittedName>
        <fullName evidence="1">Uncharacterized protein</fullName>
    </submittedName>
</protein>
<accession>A0A375JBD0</accession>
<gene>
    <name evidence="1" type="ORF">CBM2634_B170223</name>
</gene>
<dbReference type="Proteomes" id="UP000256805">
    <property type="component" value="Unassembled WGS sequence"/>
</dbReference>
<evidence type="ECO:0000313" key="2">
    <source>
        <dbReference type="Proteomes" id="UP000256805"/>
    </source>
</evidence>
<sequence>MFSWKACSRGRDWGCGSLTDARRRYGGGGISRTAAAPPAGMVRRTAPQPLHRAFCRLRWFVTARCRAGARRWSWH</sequence>
<name>A0A375JBD0_9BURK</name>
<proteinExistence type="predicted"/>
<dbReference type="EMBL" id="OVTA01000040">
    <property type="protein sequence ID" value="SPS00896.1"/>
    <property type="molecule type" value="Genomic_DNA"/>
</dbReference>